<dbReference type="PANTHER" id="PTHR11960:SF8">
    <property type="entry name" value="EUKARYOTIC TRANSLATION INITIATION FACTOR 4E1-RELATED"/>
    <property type="match status" value="1"/>
</dbReference>
<dbReference type="InterPro" id="IPR023398">
    <property type="entry name" value="TIF_eIF4e-like"/>
</dbReference>
<evidence type="ECO:0000256" key="2">
    <source>
        <dbReference type="ARBA" id="ARBA00022540"/>
    </source>
</evidence>
<accession>A0ABQ8UQH3</accession>
<evidence type="ECO:0000256" key="6">
    <source>
        <dbReference type="RuleBase" id="RU004374"/>
    </source>
</evidence>
<sequence length="158" mass="18345">MSQEQWAQKLHFVYKFETVESFWCMFNNLEKPTALPVGTNFHLFKDGIQPAWEDPANQGSGRIYLALPLGDPRNPNPKLNMFYENTVLSLIGEQFEFSDHICGLVMQLRKGQLRMSLWLRKCGPEVQTRLIAEWRQILLSCEDPSFGVPVNYQPHETK</sequence>
<evidence type="ECO:0000256" key="5">
    <source>
        <dbReference type="ARBA" id="ARBA00022917"/>
    </source>
</evidence>
<dbReference type="SUPFAM" id="SSF55418">
    <property type="entry name" value="eIF4e-like"/>
    <property type="match status" value="1"/>
</dbReference>
<dbReference type="Proteomes" id="UP001141327">
    <property type="component" value="Unassembled WGS sequence"/>
</dbReference>
<evidence type="ECO:0000313" key="7">
    <source>
        <dbReference type="EMBL" id="KAJ4461412.1"/>
    </source>
</evidence>
<evidence type="ECO:0000313" key="8">
    <source>
        <dbReference type="Proteomes" id="UP001141327"/>
    </source>
</evidence>
<evidence type="ECO:0000256" key="4">
    <source>
        <dbReference type="ARBA" id="ARBA00022884"/>
    </source>
</evidence>
<organism evidence="7 8">
    <name type="scientific">Paratrimastix pyriformis</name>
    <dbReference type="NCBI Taxonomy" id="342808"/>
    <lineage>
        <taxon>Eukaryota</taxon>
        <taxon>Metamonada</taxon>
        <taxon>Preaxostyla</taxon>
        <taxon>Paratrimastigidae</taxon>
        <taxon>Paratrimastix</taxon>
    </lineage>
</organism>
<comment type="similarity">
    <text evidence="1 6">Belongs to the eukaryotic initiation factor 4E family.</text>
</comment>
<dbReference type="Pfam" id="PF01652">
    <property type="entry name" value="IF4E"/>
    <property type="match status" value="1"/>
</dbReference>
<evidence type="ECO:0000256" key="1">
    <source>
        <dbReference type="ARBA" id="ARBA00009860"/>
    </source>
</evidence>
<evidence type="ECO:0000256" key="3">
    <source>
        <dbReference type="ARBA" id="ARBA00022845"/>
    </source>
</evidence>
<reference evidence="7" key="1">
    <citation type="journal article" date="2022" name="bioRxiv">
        <title>Genomics of Preaxostyla Flagellates Illuminates Evolutionary Transitions and the Path Towards Mitochondrial Loss.</title>
        <authorList>
            <person name="Novak L.V.F."/>
            <person name="Treitli S.C."/>
            <person name="Pyrih J."/>
            <person name="Halakuc P."/>
            <person name="Pipaliya S.V."/>
            <person name="Vacek V."/>
            <person name="Brzon O."/>
            <person name="Soukal P."/>
            <person name="Eme L."/>
            <person name="Dacks J.B."/>
            <person name="Karnkowska A."/>
            <person name="Elias M."/>
            <person name="Hampl V."/>
        </authorList>
    </citation>
    <scope>NUCLEOTIDE SEQUENCE</scope>
    <source>
        <strain evidence="7">RCP-MX</strain>
    </source>
</reference>
<proteinExistence type="inferred from homology"/>
<dbReference type="GO" id="GO:0003743">
    <property type="term" value="F:translation initiation factor activity"/>
    <property type="evidence" value="ECO:0007669"/>
    <property type="project" value="UniProtKB-KW"/>
</dbReference>
<dbReference type="EMBL" id="JAPMOS010000007">
    <property type="protein sequence ID" value="KAJ4461412.1"/>
    <property type="molecule type" value="Genomic_DNA"/>
</dbReference>
<protein>
    <submittedName>
        <fullName evidence="7">Eukaryotic initiation factor 4E</fullName>
    </submittedName>
</protein>
<keyword evidence="2 6" id="KW-0396">Initiation factor</keyword>
<comment type="caution">
    <text evidence="7">The sequence shown here is derived from an EMBL/GenBank/DDBJ whole genome shotgun (WGS) entry which is preliminary data.</text>
</comment>
<dbReference type="InterPro" id="IPR001040">
    <property type="entry name" value="TIF_eIF_4E"/>
</dbReference>
<gene>
    <name evidence="7" type="ORF">PAPYR_1978</name>
</gene>
<keyword evidence="5 6" id="KW-0648">Protein biosynthesis</keyword>
<dbReference type="PANTHER" id="PTHR11960">
    <property type="entry name" value="EUKARYOTIC TRANSLATION INITIATION FACTOR 4E RELATED"/>
    <property type="match status" value="1"/>
</dbReference>
<keyword evidence="3" id="KW-0810">Translation regulation</keyword>
<keyword evidence="4 6" id="KW-0694">RNA-binding</keyword>
<name>A0ABQ8UQH3_9EUKA</name>
<dbReference type="Gene3D" id="3.30.760.10">
    <property type="entry name" value="RNA Cap, Translation Initiation Factor Eif4e"/>
    <property type="match status" value="1"/>
</dbReference>
<keyword evidence="8" id="KW-1185">Reference proteome</keyword>